<feature type="region of interest" description="Disordered" evidence="1">
    <location>
        <begin position="108"/>
        <end position="162"/>
    </location>
</feature>
<comment type="caution">
    <text evidence="3">The sequence shown here is derived from an EMBL/GenBank/DDBJ whole genome shotgun (WGS) entry which is preliminary data.</text>
</comment>
<feature type="compositionally biased region" description="Polar residues" evidence="1">
    <location>
        <begin position="332"/>
        <end position="343"/>
    </location>
</feature>
<organism evidence="3 4">
    <name type="scientific">Halocaridina rubra</name>
    <name type="common">Hawaiian red shrimp</name>
    <dbReference type="NCBI Taxonomy" id="373956"/>
    <lineage>
        <taxon>Eukaryota</taxon>
        <taxon>Metazoa</taxon>
        <taxon>Ecdysozoa</taxon>
        <taxon>Arthropoda</taxon>
        <taxon>Crustacea</taxon>
        <taxon>Multicrustacea</taxon>
        <taxon>Malacostraca</taxon>
        <taxon>Eumalacostraca</taxon>
        <taxon>Eucarida</taxon>
        <taxon>Decapoda</taxon>
        <taxon>Pleocyemata</taxon>
        <taxon>Caridea</taxon>
        <taxon>Atyoidea</taxon>
        <taxon>Atyidae</taxon>
        <taxon>Halocaridina</taxon>
    </lineage>
</organism>
<protein>
    <submittedName>
        <fullName evidence="3">Uncharacterized protein</fullName>
    </submittedName>
</protein>
<feature type="compositionally biased region" description="Basic and acidic residues" evidence="1">
    <location>
        <begin position="109"/>
        <end position="151"/>
    </location>
</feature>
<evidence type="ECO:0000313" key="3">
    <source>
        <dbReference type="EMBL" id="KAK7019762.1"/>
    </source>
</evidence>
<feature type="transmembrane region" description="Helical" evidence="2">
    <location>
        <begin position="245"/>
        <end position="263"/>
    </location>
</feature>
<dbReference type="AlphaFoldDB" id="A0AAN8WA60"/>
<evidence type="ECO:0000256" key="1">
    <source>
        <dbReference type="SAM" id="MobiDB-lite"/>
    </source>
</evidence>
<sequence length="379" mass="42721">MGTEEQQENPQAQFTNGEHEVQAEGSTSEQTDKSDPQRNAQTQVQNQMHKSQPQSHKQQTQLQQQTEVYQPQPQQHIQMSLQAHQRLPPIMIQQQHEQNDAYHLQAPTADHEEQHGERLSPRRSPGEHSRHSRKSLSDQQRHSRSSSEQRRQSRNSYSPNRDQDFHLFDLHQQQQNPSPTVLVVQQPIILGRGAYIRRGQPFMYRGVHLGNGTKIGMNCMLSLGTIGSTMIVVGAVYGFEKMQGYLLILIGAVIVISCLRLCYKAKHDYDALPQDHPDRVTYSSPIILTREAREIASSTTTYHLPPGAQIINSTAQGNQMAPTYQIPAGAQGMNSSTTHNSRSLPPAYPQQPGAVASSSSREYYEDKPPSYEEVCKNML</sequence>
<proteinExistence type="predicted"/>
<feature type="region of interest" description="Disordered" evidence="1">
    <location>
        <begin position="327"/>
        <end position="379"/>
    </location>
</feature>
<evidence type="ECO:0000313" key="4">
    <source>
        <dbReference type="Proteomes" id="UP001381693"/>
    </source>
</evidence>
<feature type="compositionally biased region" description="Basic and acidic residues" evidence="1">
    <location>
        <begin position="362"/>
        <end position="379"/>
    </location>
</feature>
<keyword evidence="2" id="KW-1133">Transmembrane helix</keyword>
<keyword evidence="2" id="KW-0812">Transmembrane</keyword>
<feature type="compositionally biased region" description="Polar residues" evidence="1">
    <location>
        <begin position="37"/>
        <end position="46"/>
    </location>
</feature>
<evidence type="ECO:0000256" key="2">
    <source>
        <dbReference type="SAM" id="Phobius"/>
    </source>
</evidence>
<reference evidence="3 4" key="1">
    <citation type="submission" date="2023-11" db="EMBL/GenBank/DDBJ databases">
        <title>Halocaridina rubra genome assembly.</title>
        <authorList>
            <person name="Smith C."/>
        </authorList>
    </citation>
    <scope>NUCLEOTIDE SEQUENCE [LARGE SCALE GENOMIC DNA]</scope>
    <source>
        <strain evidence="3">EP-1</strain>
        <tissue evidence="3">Whole</tissue>
    </source>
</reference>
<feature type="transmembrane region" description="Helical" evidence="2">
    <location>
        <begin position="215"/>
        <end position="239"/>
    </location>
</feature>
<dbReference type="Proteomes" id="UP001381693">
    <property type="component" value="Unassembled WGS sequence"/>
</dbReference>
<keyword evidence="4" id="KW-1185">Reference proteome</keyword>
<feature type="region of interest" description="Disordered" evidence="1">
    <location>
        <begin position="1"/>
        <end position="78"/>
    </location>
</feature>
<keyword evidence="2" id="KW-0472">Membrane</keyword>
<feature type="compositionally biased region" description="Low complexity" evidence="1">
    <location>
        <begin position="47"/>
        <end position="75"/>
    </location>
</feature>
<dbReference type="EMBL" id="JAXCGZ010022976">
    <property type="protein sequence ID" value="KAK7019762.1"/>
    <property type="molecule type" value="Genomic_DNA"/>
</dbReference>
<accession>A0AAN8WA60</accession>
<gene>
    <name evidence="3" type="ORF">SK128_008237</name>
</gene>
<name>A0AAN8WA60_HALRR</name>